<accession>A0A662DJR7</accession>
<keyword evidence="9 13" id="KW-0238">DNA-binding</keyword>
<sequence length="160" mass="17567">MVILGVDPGTAATGYGVIDVEDSPQLIDYGCLRTSSKEGMVQRLRAIYKQIKCIVERFCPEEIAVEDVFFNQNIKTALSVGQARGVILLAVSSQGARVFSYTPLEVKQAIAGYGRARKEQIQHMIKKILNLSSLPTPDDASDAIAVALCHFYSRKLKSFV</sequence>
<dbReference type="GO" id="GO:0005737">
    <property type="term" value="C:cytoplasm"/>
    <property type="evidence" value="ECO:0007669"/>
    <property type="project" value="UniProtKB-SubCell"/>
</dbReference>
<dbReference type="NCBIfam" id="NF000711">
    <property type="entry name" value="PRK00039.2-1"/>
    <property type="match status" value="1"/>
</dbReference>
<dbReference type="PROSITE" id="PS01321">
    <property type="entry name" value="RUVC"/>
    <property type="match status" value="1"/>
</dbReference>
<evidence type="ECO:0000313" key="16">
    <source>
        <dbReference type="Proteomes" id="UP000280417"/>
    </source>
</evidence>
<evidence type="ECO:0000256" key="13">
    <source>
        <dbReference type="HAMAP-Rule" id="MF_00034"/>
    </source>
</evidence>
<comment type="caution">
    <text evidence="15">The sequence shown here is derived from an EMBL/GenBank/DDBJ whole genome shotgun (WGS) entry which is preliminary data.</text>
</comment>
<evidence type="ECO:0000256" key="3">
    <source>
        <dbReference type="ARBA" id="ARBA00022722"/>
    </source>
</evidence>
<keyword evidence="6 13" id="KW-0227">DNA damage</keyword>
<dbReference type="NCBIfam" id="TIGR00228">
    <property type="entry name" value="ruvC"/>
    <property type="match status" value="1"/>
</dbReference>
<feature type="active site" evidence="13">
    <location>
        <position position="66"/>
    </location>
</feature>
<dbReference type="PANTHER" id="PTHR30194:SF3">
    <property type="entry name" value="CROSSOVER JUNCTION ENDODEOXYRIBONUCLEASE RUVC"/>
    <property type="match status" value="1"/>
</dbReference>
<feature type="binding site" evidence="13">
    <location>
        <position position="66"/>
    </location>
    <ligand>
        <name>Mg(2+)</name>
        <dbReference type="ChEBI" id="CHEBI:18420"/>
        <label>2</label>
    </ligand>
</feature>
<dbReference type="GO" id="GO:0006310">
    <property type="term" value="P:DNA recombination"/>
    <property type="evidence" value="ECO:0007669"/>
    <property type="project" value="UniProtKB-UniRule"/>
</dbReference>
<dbReference type="GO" id="GO:0008821">
    <property type="term" value="F:crossover junction DNA endonuclease activity"/>
    <property type="evidence" value="ECO:0007669"/>
    <property type="project" value="UniProtKB-UniRule"/>
</dbReference>
<evidence type="ECO:0000256" key="9">
    <source>
        <dbReference type="ARBA" id="ARBA00023125"/>
    </source>
</evidence>
<comment type="cofactor">
    <cofactor evidence="13">
        <name>Mg(2+)</name>
        <dbReference type="ChEBI" id="CHEBI:18420"/>
    </cofactor>
    <text evidence="13">Binds 2 Mg(2+) ion per subunit.</text>
</comment>
<dbReference type="EC" id="3.1.21.10" evidence="13 14"/>
<keyword evidence="7 13" id="KW-0378">Hydrolase</keyword>
<comment type="similarity">
    <text evidence="1 13">Belongs to the RuvC family.</text>
</comment>
<dbReference type="Proteomes" id="UP000280417">
    <property type="component" value="Unassembled WGS sequence"/>
</dbReference>
<dbReference type="PRINTS" id="PR00696">
    <property type="entry name" value="RSOLVASERUVC"/>
</dbReference>
<feature type="active site" evidence="13">
    <location>
        <position position="7"/>
    </location>
</feature>
<feature type="active site" evidence="13">
    <location>
        <position position="139"/>
    </location>
</feature>
<proteinExistence type="inferred from homology"/>
<reference evidence="15 16" key="1">
    <citation type="submission" date="2018-06" db="EMBL/GenBank/DDBJ databases">
        <title>Extensive metabolic versatility and redundancy in microbially diverse, dynamic hydrothermal sediments.</title>
        <authorList>
            <person name="Dombrowski N."/>
            <person name="Teske A."/>
            <person name="Baker B.J."/>
        </authorList>
    </citation>
    <scope>NUCLEOTIDE SEQUENCE [LARGE SCALE GENOMIC DNA]</scope>
    <source>
        <strain evidence="15">B3_G15</strain>
    </source>
</reference>
<dbReference type="GO" id="GO:0006281">
    <property type="term" value="P:DNA repair"/>
    <property type="evidence" value="ECO:0007669"/>
    <property type="project" value="UniProtKB-UniRule"/>
</dbReference>
<dbReference type="CDD" id="cd16962">
    <property type="entry name" value="RuvC"/>
    <property type="match status" value="1"/>
</dbReference>
<keyword evidence="8 13" id="KW-0460">Magnesium</keyword>
<evidence type="ECO:0000256" key="5">
    <source>
        <dbReference type="ARBA" id="ARBA00022759"/>
    </source>
</evidence>
<keyword evidence="11 13" id="KW-0234">DNA repair</keyword>
<evidence type="ECO:0000256" key="14">
    <source>
        <dbReference type="NCBIfam" id="TIGR00228"/>
    </source>
</evidence>
<dbReference type="PANTHER" id="PTHR30194">
    <property type="entry name" value="CROSSOVER JUNCTION ENDODEOXYRIBONUCLEASE RUVC"/>
    <property type="match status" value="1"/>
</dbReference>
<dbReference type="FunFam" id="3.30.420.10:FF:000002">
    <property type="entry name" value="Crossover junction endodeoxyribonuclease RuvC"/>
    <property type="match status" value="1"/>
</dbReference>
<dbReference type="EMBL" id="QMQA01000047">
    <property type="protein sequence ID" value="RLE14382.1"/>
    <property type="molecule type" value="Genomic_DNA"/>
</dbReference>
<dbReference type="GO" id="GO:0048476">
    <property type="term" value="C:Holliday junction resolvase complex"/>
    <property type="evidence" value="ECO:0007669"/>
    <property type="project" value="UniProtKB-UniRule"/>
</dbReference>
<evidence type="ECO:0000256" key="8">
    <source>
        <dbReference type="ARBA" id="ARBA00022842"/>
    </source>
</evidence>
<comment type="subcellular location">
    <subcellularLocation>
        <location evidence="13">Cytoplasm</location>
    </subcellularLocation>
</comment>
<dbReference type="GO" id="GO:0003677">
    <property type="term" value="F:DNA binding"/>
    <property type="evidence" value="ECO:0007669"/>
    <property type="project" value="UniProtKB-KW"/>
</dbReference>
<keyword evidence="10 13" id="KW-0233">DNA recombination</keyword>
<dbReference type="InterPro" id="IPR002176">
    <property type="entry name" value="X-over_junc_endoDNase_RuvC"/>
</dbReference>
<dbReference type="Gene3D" id="3.30.420.10">
    <property type="entry name" value="Ribonuclease H-like superfamily/Ribonuclease H"/>
    <property type="match status" value="1"/>
</dbReference>
<dbReference type="SUPFAM" id="SSF53098">
    <property type="entry name" value="Ribonuclease H-like"/>
    <property type="match status" value="1"/>
</dbReference>
<evidence type="ECO:0000256" key="2">
    <source>
        <dbReference type="ARBA" id="ARBA00022490"/>
    </source>
</evidence>
<name>A0A662DJR7_UNCAE</name>
<gene>
    <name evidence="13" type="primary">ruvC</name>
    <name evidence="15" type="ORF">DRJ04_02520</name>
</gene>
<protein>
    <recommendedName>
        <fullName evidence="13 14">Crossover junction endodeoxyribonuclease RuvC</fullName>
        <ecNumber evidence="13 14">3.1.21.10</ecNumber>
    </recommendedName>
    <alternativeName>
        <fullName evidence="13">Holliday junction nuclease RuvC</fullName>
    </alternativeName>
    <alternativeName>
        <fullName evidence="13">Holliday junction resolvase RuvC</fullName>
    </alternativeName>
</protein>
<evidence type="ECO:0000256" key="10">
    <source>
        <dbReference type="ARBA" id="ARBA00023172"/>
    </source>
</evidence>
<comment type="function">
    <text evidence="13">The RuvA-RuvB-RuvC complex processes Holliday junction (HJ) DNA during genetic recombination and DNA repair. Endonuclease that resolves HJ intermediates. Cleaves cruciform DNA by making single-stranded nicks across the HJ at symmetrical positions within the homologous arms, yielding a 5'-phosphate and a 3'-hydroxyl group; requires a central core of homology in the junction. The consensus cleavage sequence is 5'-(A/T)TT(C/G)-3'. Cleavage occurs on the 3'-side of the TT dinucleotide at the point of strand exchange. HJ branch migration catalyzed by RuvA-RuvB allows RuvC to scan DNA until it finds its consensus sequence, where it cleaves and resolves the cruciform DNA.</text>
</comment>
<keyword evidence="3 13" id="KW-0540">Nuclease</keyword>
<evidence type="ECO:0000256" key="11">
    <source>
        <dbReference type="ARBA" id="ARBA00023204"/>
    </source>
</evidence>
<comment type="catalytic activity">
    <reaction evidence="12 13">
        <text>Endonucleolytic cleavage at a junction such as a reciprocal single-stranded crossover between two homologous DNA duplexes (Holliday junction).</text>
        <dbReference type="EC" id="3.1.21.10"/>
    </reaction>
</comment>
<dbReference type="InterPro" id="IPR036397">
    <property type="entry name" value="RNaseH_sf"/>
</dbReference>
<organism evidence="15 16">
    <name type="scientific">Aerophobetes bacterium</name>
    <dbReference type="NCBI Taxonomy" id="2030807"/>
    <lineage>
        <taxon>Bacteria</taxon>
        <taxon>Candidatus Aerophobota</taxon>
    </lineage>
</organism>
<dbReference type="HAMAP" id="MF_00034">
    <property type="entry name" value="RuvC"/>
    <property type="match status" value="1"/>
</dbReference>
<dbReference type="InterPro" id="IPR012337">
    <property type="entry name" value="RNaseH-like_sf"/>
</dbReference>
<keyword evidence="5 13" id="KW-0255">Endonuclease</keyword>
<dbReference type="GO" id="GO:0000287">
    <property type="term" value="F:magnesium ion binding"/>
    <property type="evidence" value="ECO:0007669"/>
    <property type="project" value="UniProtKB-UniRule"/>
</dbReference>
<keyword evidence="2 13" id="KW-0963">Cytoplasm</keyword>
<feature type="binding site" evidence="13">
    <location>
        <position position="139"/>
    </location>
    <ligand>
        <name>Mg(2+)</name>
        <dbReference type="ChEBI" id="CHEBI:18420"/>
        <label>1</label>
    </ligand>
</feature>
<evidence type="ECO:0000256" key="12">
    <source>
        <dbReference type="ARBA" id="ARBA00029354"/>
    </source>
</evidence>
<feature type="binding site" evidence="13">
    <location>
        <position position="7"/>
    </location>
    <ligand>
        <name>Mg(2+)</name>
        <dbReference type="ChEBI" id="CHEBI:18420"/>
        <label>1</label>
    </ligand>
</feature>
<dbReference type="AlphaFoldDB" id="A0A662DJR7"/>
<evidence type="ECO:0000256" key="1">
    <source>
        <dbReference type="ARBA" id="ARBA00009518"/>
    </source>
</evidence>
<keyword evidence="4 13" id="KW-0479">Metal-binding</keyword>
<evidence type="ECO:0000256" key="4">
    <source>
        <dbReference type="ARBA" id="ARBA00022723"/>
    </source>
</evidence>
<evidence type="ECO:0000256" key="6">
    <source>
        <dbReference type="ARBA" id="ARBA00022763"/>
    </source>
</evidence>
<comment type="subunit">
    <text evidence="13">Homodimer which binds Holliday junction (HJ) DNA. The HJ becomes 2-fold symmetrical on binding to RuvC with unstacked arms; it has a different conformation from HJ DNA in complex with RuvA. In the full resolvosome a probable DNA-RuvA(4)-RuvB(12)-RuvC(2) complex forms which resolves the HJ.</text>
</comment>
<dbReference type="Pfam" id="PF02075">
    <property type="entry name" value="RuvC"/>
    <property type="match status" value="1"/>
</dbReference>
<dbReference type="InterPro" id="IPR020563">
    <property type="entry name" value="X-over_junc_endoDNase_Mg_BS"/>
</dbReference>
<evidence type="ECO:0000256" key="7">
    <source>
        <dbReference type="ARBA" id="ARBA00022801"/>
    </source>
</evidence>
<evidence type="ECO:0000313" key="15">
    <source>
        <dbReference type="EMBL" id="RLE14382.1"/>
    </source>
</evidence>